<comment type="caution">
    <text evidence="2">The sequence shown here is derived from an EMBL/GenBank/DDBJ whole genome shotgun (WGS) entry which is preliminary data.</text>
</comment>
<protein>
    <submittedName>
        <fullName evidence="2">Uncharacterized protein</fullName>
    </submittedName>
</protein>
<dbReference type="RefSeq" id="WP_208848480.1">
    <property type="nucleotide sequence ID" value="NZ_JAGGDJ010000011.1"/>
</dbReference>
<feature type="transmembrane region" description="Helical" evidence="1">
    <location>
        <begin position="68"/>
        <end position="88"/>
    </location>
</feature>
<keyword evidence="3" id="KW-1185">Reference proteome</keyword>
<keyword evidence="1" id="KW-1133">Transmembrane helix</keyword>
<dbReference type="EMBL" id="JAGGDJ010000011">
    <property type="protein sequence ID" value="MBO7745647.1"/>
    <property type="molecule type" value="Genomic_DNA"/>
</dbReference>
<evidence type="ECO:0000313" key="2">
    <source>
        <dbReference type="EMBL" id="MBO7745647.1"/>
    </source>
</evidence>
<gene>
    <name evidence="2" type="ORF">I8J29_15660</name>
</gene>
<accession>A0ABS3WBI5</accession>
<keyword evidence="1" id="KW-0472">Membrane</keyword>
<reference evidence="2 3" key="1">
    <citation type="submission" date="2021-03" db="EMBL/GenBank/DDBJ databases">
        <title>Paenibacillus artemisicola MWE-103 whole genome sequence.</title>
        <authorList>
            <person name="Ham Y.J."/>
        </authorList>
    </citation>
    <scope>NUCLEOTIDE SEQUENCE [LARGE SCALE GENOMIC DNA]</scope>
    <source>
        <strain evidence="2 3">MWE-103</strain>
    </source>
</reference>
<name>A0ABS3WBI5_9BACL</name>
<feature type="transmembrane region" description="Helical" evidence="1">
    <location>
        <begin position="40"/>
        <end position="59"/>
    </location>
</feature>
<sequence length="210" mass="23531">MKRMLAKFLLWIGLFGMLFRTAIAFIERKYQYSLIDGRLLDGIEILLALECLLVAAMLLQKYAARARFYWILLALGAAVLFFEFRAAGFGDLFESNANRYYYDSPTQRYRLLLEESGSGGSADVRAYQVENRFFKRTSDQAFVALGASGEPISGSDLAVDWTRENVAKVTVTSGGKSRSFELTFNDNGMLKAIMDRADLFSGENEARAAS</sequence>
<organism evidence="2 3">
    <name type="scientific">Paenibacillus artemisiicola</name>
    <dbReference type="NCBI Taxonomy" id="1172618"/>
    <lineage>
        <taxon>Bacteria</taxon>
        <taxon>Bacillati</taxon>
        <taxon>Bacillota</taxon>
        <taxon>Bacilli</taxon>
        <taxon>Bacillales</taxon>
        <taxon>Paenibacillaceae</taxon>
        <taxon>Paenibacillus</taxon>
    </lineage>
</organism>
<dbReference type="Proteomes" id="UP000670947">
    <property type="component" value="Unassembled WGS sequence"/>
</dbReference>
<proteinExistence type="predicted"/>
<keyword evidence="1" id="KW-0812">Transmembrane</keyword>
<evidence type="ECO:0000256" key="1">
    <source>
        <dbReference type="SAM" id="Phobius"/>
    </source>
</evidence>
<evidence type="ECO:0000313" key="3">
    <source>
        <dbReference type="Proteomes" id="UP000670947"/>
    </source>
</evidence>